<dbReference type="Pfam" id="PF01569">
    <property type="entry name" value="PAP2"/>
    <property type="match status" value="1"/>
</dbReference>
<evidence type="ECO:0000313" key="4">
    <source>
        <dbReference type="EMBL" id="UXI81119.1"/>
    </source>
</evidence>
<evidence type="ECO:0000256" key="2">
    <source>
        <dbReference type="SAM" id="Phobius"/>
    </source>
</evidence>
<feature type="transmembrane region" description="Helical" evidence="2">
    <location>
        <begin position="53"/>
        <end position="74"/>
    </location>
</feature>
<name>A0ABY6C2H0_9ACTN</name>
<keyword evidence="2" id="KW-0472">Membrane</keyword>
<dbReference type="InterPro" id="IPR000326">
    <property type="entry name" value="PAP2/HPO"/>
</dbReference>
<dbReference type="Gene3D" id="1.20.144.10">
    <property type="entry name" value="Phosphatidic acid phosphatase type 2/haloperoxidase"/>
    <property type="match status" value="1"/>
</dbReference>
<gene>
    <name evidence="4" type="ORF">N6Q81_25340</name>
</gene>
<evidence type="ECO:0000259" key="3">
    <source>
        <dbReference type="Pfam" id="PF01569"/>
    </source>
</evidence>
<feature type="region of interest" description="Disordered" evidence="1">
    <location>
        <begin position="209"/>
        <end position="228"/>
    </location>
</feature>
<keyword evidence="2" id="KW-1133">Transmembrane helix</keyword>
<feature type="transmembrane region" description="Helical" evidence="2">
    <location>
        <begin position="86"/>
        <end position="105"/>
    </location>
</feature>
<accession>A0ABY6C2H0</accession>
<proteinExistence type="predicted"/>
<evidence type="ECO:0000313" key="5">
    <source>
        <dbReference type="Proteomes" id="UP001064390"/>
    </source>
</evidence>
<feature type="transmembrane region" description="Helical" evidence="2">
    <location>
        <begin position="125"/>
        <end position="146"/>
    </location>
</feature>
<dbReference type="SUPFAM" id="SSF48317">
    <property type="entry name" value="Acid phosphatase/Vanadium-dependent haloperoxidase"/>
    <property type="match status" value="1"/>
</dbReference>
<dbReference type="EMBL" id="CP104697">
    <property type="protein sequence ID" value="UXI81119.1"/>
    <property type="molecule type" value="Genomic_DNA"/>
</dbReference>
<keyword evidence="5" id="KW-1185">Reference proteome</keyword>
<keyword evidence="2" id="KW-0812">Transmembrane</keyword>
<feature type="transmembrane region" description="Helical" evidence="2">
    <location>
        <begin position="158"/>
        <end position="178"/>
    </location>
</feature>
<feature type="domain" description="Phosphatidic acid phosphatase type 2/haloperoxidase" evidence="3">
    <location>
        <begin position="117"/>
        <end position="199"/>
    </location>
</feature>
<feature type="transmembrane region" description="Helical" evidence="2">
    <location>
        <begin position="184"/>
        <end position="206"/>
    </location>
</feature>
<protein>
    <submittedName>
        <fullName evidence="4">Phosphatase PAP2 family protein</fullName>
    </submittedName>
</protein>
<reference evidence="4" key="1">
    <citation type="submission" date="2022-09" db="EMBL/GenBank/DDBJ databases">
        <title>Streptomyces vinaceusdrappus strain AC-40.</title>
        <authorList>
            <person name="Sedeek A.M."/>
            <person name="Salah I."/>
            <person name="Kamel H.L."/>
            <person name="Soltan M.A."/>
            <person name="Elsayed T.R."/>
        </authorList>
    </citation>
    <scope>NUCLEOTIDE SEQUENCE</scope>
    <source>
        <strain evidence="4">AC-40</strain>
    </source>
</reference>
<dbReference type="Proteomes" id="UP001064390">
    <property type="component" value="Chromosome"/>
</dbReference>
<evidence type="ECO:0000256" key="1">
    <source>
        <dbReference type="SAM" id="MobiDB-lite"/>
    </source>
</evidence>
<organism evidence="4 5">
    <name type="scientific">Streptomyces vinaceusdrappus</name>
    <dbReference type="NCBI Taxonomy" id="67376"/>
    <lineage>
        <taxon>Bacteria</taxon>
        <taxon>Bacillati</taxon>
        <taxon>Actinomycetota</taxon>
        <taxon>Actinomycetes</taxon>
        <taxon>Kitasatosporales</taxon>
        <taxon>Streptomycetaceae</taxon>
        <taxon>Streptomyces</taxon>
        <taxon>Streptomyces rochei group</taxon>
    </lineage>
</organism>
<sequence length="228" mass="23386">MPVSPPRALPALLAPPVLLFALITWQVIADGPLVGVDERASGALVHPDRLSEVLSDLGNVPVAVPVLALALVYVAWHGRAHGADRWWLPPLAGAAAMALVPALVAPLKAWTDRPGTPAVPPAVGYYPSGHTATAVVAYGAATLLLLPLLRSPAVRRGLVLLCVLLVLGASYGLVRRGYHWPLDVVASWCLGAVLLAGVAAAAGRTAPAVTRSTRRSSSGTPSSSSGPS</sequence>
<dbReference type="RefSeq" id="WP_136236236.1">
    <property type="nucleotide sequence ID" value="NZ_CP104697.1"/>
</dbReference>
<dbReference type="InterPro" id="IPR036938">
    <property type="entry name" value="PAP2/HPO_sf"/>
</dbReference>